<dbReference type="GO" id="GO:0008121">
    <property type="term" value="F:quinol-cytochrome-c reductase activity"/>
    <property type="evidence" value="ECO:0007669"/>
    <property type="project" value="InterPro"/>
</dbReference>
<dbReference type="EMBL" id="CH236950">
    <property type="protein sequence ID" value="EAL24044.1"/>
    <property type="molecule type" value="Genomic_DNA"/>
</dbReference>
<dbReference type="Gene3D" id="2.10.210.10">
    <property type="entry name" value="Cytochrome Bc1 Complex, Chain I"/>
    <property type="match status" value="1"/>
</dbReference>
<dbReference type="CDD" id="cd00336">
    <property type="entry name" value="Ribosomal_L22"/>
    <property type="match status" value="1"/>
</dbReference>
<proteinExistence type="inferred from homology"/>
<dbReference type="PeptideAtlas" id="A4D1R5"/>
<dbReference type="PANTHER" id="PTHR11593">
    <property type="entry name" value="60S RIBOSOMAL PROTEIN L17"/>
    <property type="match status" value="1"/>
</dbReference>
<reference evidence="7" key="1">
    <citation type="journal article" date="2003" name="Science">
        <title>Human chromosome 7: DNA sequence and biology.</title>
        <authorList>
            <person name="Scherer S.W."/>
            <person name="Cheung J."/>
            <person name="MacDonald J.R."/>
            <person name="Osborne L.R."/>
            <person name="Nakabayashi K."/>
            <person name="Herbrick J.A."/>
            <person name="Carson A.R."/>
            <person name="Parker-Katiraee L."/>
            <person name="Skaug J."/>
            <person name="Khaja R."/>
            <person name="Zhang J."/>
            <person name="Hudek A.K."/>
            <person name="Li M."/>
            <person name="Haddad M."/>
            <person name="Duggan G.E."/>
            <person name="Fernandez B.A."/>
            <person name="Kanematsu E."/>
            <person name="Gentles S."/>
            <person name="Christopoulos C.C."/>
            <person name="Choufani S."/>
            <person name="Kwasnicka D."/>
            <person name="Zheng X.H."/>
            <person name="Lai Z."/>
            <person name="Nusskern D."/>
            <person name="Zhang Q."/>
            <person name="Gu Z."/>
            <person name="Lu F."/>
            <person name="Zeesman S."/>
            <person name="Nowaczyk M.J."/>
            <person name="Teshima I."/>
            <person name="Chitayat D."/>
            <person name="Shuman C."/>
            <person name="Weksberg R."/>
            <person name="Zackai E.H."/>
            <person name="Grebe T.A."/>
            <person name="Cox S.R."/>
            <person name="Kirkpatrick S.J."/>
            <person name="Rahman N."/>
            <person name="Friedman J.M."/>
            <person name="Heng H.H."/>
            <person name="Pelicci P.G."/>
            <person name="Lo-Coco F."/>
            <person name="Belloni E."/>
            <person name="Shaffer L.G."/>
            <person name="Pober B."/>
            <person name="Morton C.C."/>
            <person name="Gusella J.F."/>
            <person name="Bruns G.A."/>
            <person name="Korf B.R."/>
            <person name="Quade B.J."/>
            <person name="Ligon A.H."/>
            <person name="Ferguson H."/>
            <person name="Higgins A.W."/>
            <person name="Leach N.T."/>
            <person name="Herrick S.R."/>
            <person name="Lemyre E."/>
            <person name="Farra C.G."/>
            <person name="Kim H.G."/>
            <person name="Summers A.M."/>
            <person name="Gripp K.W."/>
            <person name="Roberts W."/>
            <person name="Szatmari P."/>
            <person name="Winsor E.J."/>
            <person name="Grzeschik K.H."/>
            <person name="Teebi A."/>
            <person name="Minassian B.A."/>
            <person name="Kere J."/>
            <person name="Armengol L."/>
            <person name="Pujana M.A."/>
            <person name="Estivill X."/>
            <person name="Wilson M.D."/>
            <person name="Koop B.F."/>
            <person name="Tosi S."/>
            <person name="Moore G.E."/>
            <person name="Boright A.P."/>
            <person name="Zlotorynski E."/>
            <person name="Kerem B."/>
            <person name="Kroisel P.M."/>
            <person name="Petek E."/>
            <person name="Oscier D.G."/>
            <person name="Mould S.J."/>
            <person name="Dohner H."/>
            <person name="Dohner K."/>
            <person name="Rommens J.M."/>
            <person name="Vincent J.B."/>
            <person name="Venter J.C."/>
            <person name="Li P.W."/>
            <person name="Mural R.J."/>
            <person name="Adams M.D."/>
            <person name="Tsui L.C."/>
        </authorList>
    </citation>
    <scope>NUCLEOTIDE SEQUENCE [LARGE SCALE GENOMIC DNA]</scope>
</reference>
<accession>A4D1R5</accession>
<evidence type="ECO:0000256" key="5">
    <source>
        <dbReference type="ARBA" id="ARBA00035325"/>
    </source>
</evidence>
<feature type="domain" description="Cytochrome b-c1 complex subunit Rieske transmembrane" evidence="6">
    <location>
        <begin position="143"/>
        <end position="208"/>
    </location>
</feature>
<dbReference type="InterPro" id="IPR037008">
    <property type="entry name" value="bc1_Rieske_TM_sf"/>
</dbReference>
<evidence type="ECO:0000256" key="3">
    <source>
        <dbReference type="ARBA" id="ARBA00023274"/>
    </source>
</evidence>
<dbReference type="FunFam" id="1.20.5.270:FF:000001">
    <property type="entry name" value="Cytochrome b-c1 complex subunit Rieske, mitochondrial"/>
    <property type="match status" value="1"/>
</dbReference>
<dbReference type="PROSITE" id="PS00464">
    <property type="entry name" value="RIBOSOMAL_L22"/>
    <property type="match status" value="1"/>
</dbReference>
<dbReference type="GO" id="GO:0003735">
    <property type="term" value="F:structural constituent of ribosome"/>
    <property type="evidence" value="ECO:0007669"/>
    <property type="project" value="InterPro"/>
</dbReference>
<comment type="similarity">
    <text evidence="1">Belongs to the universal ribosomal protein uL22 family.</text>
</comment>
<protein>
    <recommendedName>
        <fullName evidence="4">Large ribosomal subunit protein uL22</fullName>
    </recommendedName>
    <alternativeName>
        <fullName evidence="5">60S ribosomal protein L17</fullName>
    </alternativeName>
</protein>
<dbReference type="Pfam" id="PF00237">
    <property type="entry name" value="Ribosomal_L22"/>
    <property type="match status" value="1"/>
</dbReference>
<organism evidence="7">
    <name type="scientific">Homo sapiens</name>
    <name type="common">Human</name>
    <dbReference type="NCBI Taxonomy" id="9606"/>
    <lineage>
        <taxon>Eukaryota</taxon>
        <taxon>Metazoa</taxon>
        <taxon>Chordata</taxon>
        <taxon>Craniata</taxon>
        <taxon>Vertebrata</taxon>
        <taxon>Euteleostomi</taxon>
        <taxon>Mammalia</taxon>
        <taxon>Eutheria</taxon>
        <taxon>Euarchontoglires</taxon>
        <taxon>Primates</taxon>
        <taxon>Haplorrhini</taxon>
        <taxon>Catarrhini</taxon>
        <taxon>Hominidae</taxon>
        <taxon>Homo</taxon>
    </lineage>
</organism>
<dbReference type="AlphaFoldDB" id="A4D1R5"/>
<dbReference type="InterPro" id="IPR005721">
    <property type="entry name" value="Ribosomal_uL22_euk/arc"/>
</dbReference>
<dbReference type="GO" id="GO:0015934">
    <property type="term" value="C:large ribosomal subunit"/>
    <property type="evidence" value="ECO:0007669"/>
    <property type="project" value="InterPro"/>
</dbReference>
<dbReference type="SUPFAM" id="SSF56568">
    <property type="entry name" value="Non-globular alpha+beta subunits of globular proteins"/>
    <property type="match status" value="1"/>
</dbReference>
<dbReference type="InterPro" id="IPR036394">
    <property type="entry name" value="Ribosomal_uL22_sf"/>
</dbReference>
<dbReference type="InterPro" id="IPR001063">
    <property type="entry name" value="Ribosomal_uL22"/>
</dbReference>
<sequence length="282" mass="30481">MSLYRNSAYHSDVTMVEWAESNAELKGLDVDSLVIEHIQVNKAPKMRRRIDRAYGRIYPCMSSPCHIEMILTEKEQIVPKPEDKGGRHAVAPGIGHGACHPEAACAVQEQPLLCQESLSGQAMSLSWVNSVGLNVPASVRYSHTDINVPDFPDYCCIEIFDGTKSSKEDGEARKGFSYLVTATTAVGVTYAAKNVISQFVSSISASADESAVSKIAIKLFDIPEGKNMAFKWRGKSLFILVVITALAGGHTDASGRIWKGPAPLELGAPSYGFTSEDTVIVG</sequence>
<dbReference type="SUPFAM" id="SSF81502">
    <property type="entry name" value="ISP transmembrane anchor"/>
    <property type="match status" value="1"/>
</dbReference>
<reference evidence="7" key="2">
    <citation type="submission" date="2004-06" db="EMBL/GenBank/DDBJ databases">
        <authorList>
            <person name="Scherer S.W."/>
            <person name="Cheung J."/>
            <person name="MacDonald J.R."/>
            <person name="Osborne L.R."/>
            <person name="Nakabayashi K."/>
            <person name="Herbrick J.-A."/>
            <person name="Carson A.R."/>
            <person name="Parker-Katiraee L."/>
            <person name="Skaug J."/>
            <person name="Khaja R."/>
            <person name="Zhang J."/>
            <person name="Hudek A.K."/>
            <person name="Li M."/>
            <person name="Haddad M."/>
            <person name="Duggan G.E."/>
            <person name="Fernandez B.A."/>
            <person name="Kanematsu E."/>
            <person name="Gentles S."/>
            <person name="Christopoulos C.C."/>
            <person name="Choufani S."/>
            <person name="Kwasnicka D."/>
            <person name="Zheng X.H."/>
            <person name="Nusskern D."/>
            <person name="Zhang Q."/>
            <person name="Gu Z."/>
            <person name="Lu F."/>
            <person name="Zeesman S."/>
            <person name="Teshima I."/>
            <person name="Chitayat D."/>
            <person name="Shuman C."/>
            <person name="Weksberg R."/>
            <person name="Zackai E.H."/>
            <person name="Grebe T.A."/>
            <person name="Cox S.R."/>
            <person name="Kirkpatrick S.J."/>
            <person name="Rahman N."/>
            <person name="Friedman J.M."/>
            <person name="Heng H.H.Q."/>
            <person name="Pelicci P."/>
            <person name="Lococo F."/>
            <person name="Belloni E."/>
            <person name="Shaffer L.G."/>
            <person name="Morton C.C."/>
            <person name="Pober B."/>
            <person name="Gusella J."/>
            <person name="Bruns G."/>
            <person name="Korf B.R."/>
            <person name="Quade B.J."/>
            <person name="Ligon A.H."/>
            <person name="Ferguson H."/>
            <person name="Higgins A.W."/>
            <person name="Leach N.T."/>
            <person name="Herrick S.R."/>
            <person name="Lemyre E."/>
            <person name="Farra C.G."/>
            <person name="Kim H.-G."/>
            <person name="Summers A.M."/>
            <person name="Gripp K.W."/>
            <person name="Roberts W."/>
            <person name="Szatmari P."/>
            <person name="Winsor E.J.T."/>
            <person name="Grzeschik K.-H."/>
            <person name="Teebi A."/>
            <person name="Minassian B.A."/>
            <person name="Kere J."/>
            <person name="Armengol L."/>
            <person name="Pujana M.Angel."/>
            <person name="Estivill X."/>
            <person name="Wilson M.D."/>
            <person name="Koop B.F."/>
            <person name="Tosi S."/>
            <person name="Moore G.E."/>
            <person name="Boright A.P."/>
            <person name="Zlotorynski E."/>
            <person name="Kerem B."/>
            <person name="Kroisel P.M."/>
            <person name="Petek E."/>
            <person name="Oscier D.G."/>
            <person name="Mould S.J."/>
            <person name="Doehner H."/>
            <person name="Doehner K."/>
            <person name="Rommens J.M."/>
            <person name="Vincent J.B."/>
            <person name="Venter J.C."/>
            <person name="Li P.W."/>
            <person name="Mural R.J."/>
            <person name="Adams M.D."/>
            <person name="Tsui L.-C."/>
        </authorList>
    </citation>
    <scope>NUCLEOTIDE SEQUENCE</scope>
</reference>
<dbReference type="InterPro" id="IPR018260">
    <property type="entry name" value="Ribosomal_uL22_CS"/>
</dbReference>
<dbReference type="Gene3D" id="1.20.5.270">
    <property type="entry name" value="Ubiquinol cytochrome reductase, transmembrane domain"/>
    <property type="match status" value="1"/>
</dbReference>
<evidence type="ECO:0000259" key="6">
    <source>
        <dbReference type="Pfam" id="PF02921"/>
    </source>
</evidence>
<keyword evidence="2" id="KW-0689">Ribosomal protein</keyword>
<dbReference type="GO" id="GO:0006412">
    <property type="term" value="P:translation"/>
    <property type="evidence" value="ECO:0007669"/>
    <property type="project" value="InterPro"/>
</dbReference>
<evidence type="ECO:0000256" key="4">
    <source>
        <dbReference type="ARBA" id="ARBA00035207"/>
    </source>
</evidence>
<dbReference type="Gene3D" id="3.90.470.10">
    <property type="entry name" value="Ribosomal protein L22/L17"/>
    <property type="match status" value="1"/>
</dbReference>
<dbReference type="InterPro" id="IPR004192">
    <property type="entry name" value="Rieske_TM"/>
</dbReference>
<dbReference type="InterPro" id="IPR011070">
    <property type="entry name" value="Globular_prot_asu/bsu"/>
</dbReference>
<evidence type="ECO:0000256" key="2">
    <source>
        <dbReference type="ARBA" id="ARBA00022980"/>
    </source>
</evidence>
<dbReference type="PANTHER" id="PTHR11593:SF11">
    <property type="entry name" value="LARGE RIBOSOMAL SUBUNIT PROTEIN UL22"/>
    <property type="match status" value="1"/>
</dbReference>
<dbReference type="Pfam" id="PF02921">
    <property type="entry name" value="UCR_TM"/>
    <property type="match status" value="1"/>
</dbReference>
<name>A4D1R5_HUMAN</name>
<keyword evidence="3" id="KW-0687">Ribonucleoprotein</keyword>
<gene>
    <name evidence="7" type="primary">LOC202789</name>
    <name evidence="7" type="ORF">tcag7.441</name>
</gene>
<evidence type="ECO:0000256" key="1">
    <source>
        <dbReference type="ARBA" id="ARBA00009451"/>
    </source>
</evidence>
<dbReference type="SUPFAM" id="SSF54843">
    <property type="entry name" value="Ribosomal protein L22"/>
    <property type="match status" value="1"/>
</dbReference>
<evidence type="ECO:0000313" key="7">
    <source>
        <dbReference type="EMBL" id="EAL24044.1"/>
    </source>
</evidence>